<dbReference type="EC" id="3.1.2.4" evidence="2"/>
<accession>A0ABP7QVS9</accession>
<keyword evidence="3" id="KW-0378">Hydrolase</keyword>
<proteinExistence type="predicted"/>
<dbReference type="RefSeq" id="WP_425549151.1">
    <property type="nucleotide sequence ID" value="NZ_BAABAL010000004.1"/>
</dbReference>
<dbReference type="SUPFAM" id="SSF52096">
    <property type="entry name" value="ClpP/crotonase"/>
    <property type="match status" value="1"/>
</dbReference>
<organism evidence="5 6">
    <name type="scientific">Allokutzneria multivorans</name>
    <dbReference type="NCBI Taxonomy" id="1142134"/>
    <lineage>
        <taxon>Bacteria</taxon>
        <taxon>Bacillati</taxon>
        <taxon>Actinomycetota</taxon>
        <taxon>Actinomycetes</taxon>
        <taxon>Pseudonocardiales</taxon>
        <taxon>Pseudonocardiaceae</taxon>
        <taxon>Allokutzneria</taxon>
    </lineage>
</organism>
<dbReference type="InterPro" id="IPR032259">
    <property type="entry name" value="HIBYL-CoA-H"/>
</dbReference>
<evidence type="ECO:0000256" key="1">
    <source>
        <dbReference type="ARBA" id="ARBA00001709"/>
    </source>
</evidence>
<dbReference type="PANTHER" id="PTHR43176">
    <property type="entry name" value="3-HYDROXYISOBUTYRYL-COA HYDROLASE-RELATED"/>
    <property type="match status" value="1"/>
</dbReference>
<evidence type="ECO:0000256" key="3">
    <source>
        <dbReference type="ARBA" id="ARBA00022801"/>
    </source>
</evidence>
<dbReference type="PANTHER" id="PTHR43176:SF3">
    <property type="entry name" value="3-HYDROXYISOBUTYRYL-COA HYDROLASE, MITOCHONDRIAL"/>
    <property type="match status" value="1"/>
</dbReference>
<reference evidence="6" key="1">
    <citation type="journal article" date="2019" name="Int. J. Syst. Evol. Microbiol.">
        <title>The Global Catalogue of Microorganisms (GCM) 10K type strain sequencing project: providing services to taxonomists for standard genome sequencing and annotation.</title>
        <authorList>
            <consortium name="The Broad Institute Genomics Platform"/>
            <consortium name="The Broad Institute Genome Sequencing Center for Infectious Disease"/>
            <person name="Wu L."/>
            <person name="Ma J."/>
        </authorList>
    </citation>
    <scope>NUCLEOTIDE SEQUENCE [LARGE SCALE GENOMIC DNA]</scope>
    <source>
        <strain evidence="6">JCM 17342</strain>
    </source>
</reference>
<dbReference type="EMBL" id="BAABAL010000004">
    <property type="protein sequence ID" value="GAA3988811.1"/>
    <property type="molecule type" value="Genomic_DNA"/>
</dbReference>
<comment type="caution">
    <text evidence="5">The sequence shown here is derived from an EMBL/GenBank/DDBJ whole genome shotgun (WGS) entry which is preliminary data.</text>
</comment>
<evidence type="ECO:0000313" key="6">
    <source>
        <dbReference type="Proteomes" id="UP001501747"/>
    </source>
</evidence>
<dbReference type="NCBIfam" id="NF004127">
    <property type="entry name" value="PRK05617.1"/>
    <property type="match status" value="1"/>
</dbReference>
<evidence type="ECO:0000313" key="5">
    <source>
        <dbReference type="EMBL" id="GAA3988811.1"/>
    </source>
</evidence>
<dbReference type="InterPro" id="IPR029045">
    <property type="entry name" value="ClpP/crotonase-like_dom_sf"/>
</dbReference>
<feature type="domain" description="Enoyl-CoA hydratase/isomerase" evidence="4">
    <location>
        <begin position="15"/>
        <end position="326"/>
    </location>
</feature>
<name>A0ABP7QVS9_9PSEU</name>
<comment type="catalytic activity">
    <reaction evidence="1">
        <text>3-hydroxy-2-methylpropanoyl-CoA + H2O = 3-hydroxy-2-methylpropanoate + CoA + H(+)</text>
        <dbReference type="Rhea" id="RHEA:20888"/>
        <dbReference type="ChEBI" id="CHEBI:11805"/>
        <dbReference type="ChEBI" id="CHEBI:15377"/>
        <dbReference type="ChEBI" id="CHEBI:15378"/>
        <dbReference type="ChEBI" id="CHEBI:57287"/>
        <dbReference type="ChEBI" id="CHEBI:57340"/>
        <dbReference type="EC" id="3.1.2.4"/>
    </reaction>
</comment>
<evidence type="ECO:0000259" key="4">
    <source>
        <dbReference type="Pfam" id="PF16113"/>
    </source>
</evidence>
<sequence>MMTTDVLLRKESGLGRIILNRPRAINALTHTMVQLIDAALVEWADDADVRAVLITGAGERGLCAGGDIVSIYEDARSGGSASLDFWRDEYVLNARIARYPKPYVAVMDGIVMGGGVGVSAHGSVRIVTERSVVGMPEVGIGFVPDVGGTYLLSRAPGELGTHIALTTARFGAGDAVHCGFADHFVPSASLDDFVSALSVDGLEAALSLASAAPASALVEQRSWIDSCYAADSVQEIVDRLQDHDSTEAKSAAEQILGKSPTALTVTLRALRQARRLPSLEEALDQEFRVANAILRSHDLAEGIRAQVIDKDRDPRWKPATLADVSTVDEYFADLGARELGLAQGEI</sequence>
<evidence type="ECO:0000256" key="2">
    <source>
        <dbReference type="ARBA" id="ARBA00011915"/>
    </source>
</evidence>
<dbReference type="InterPro" id="IPR045004">
    <property type="entry name" value="ECH_dom"/>
</dbReference>
<gene>
    <name evidence="5" type="ORF">GCM10022247_04100</name>
</gene>
<keyword evidence="6" id="KW-1185">Reference proteome</keyword>
<dbReference type="Gene3D" id="3.90.226.10">
    <property type="entry name" value="2-enoyl-CoA Hydratase, Chain A, domain 1"/>
    <property type="match status" value="1"/>
</dbReference>
<dbReference type="CDD" id="cd06558">
    <property type="entry name" value="crotonase-like"/>
    <property type="match status" value="1"/>
</dbReference>
<dbReference type="Pfam" id="PF16113">
    <property type="entry name" value="ECH_2"/>
    <property type="match status" value="1"/>
</dbReference>
<dbReference type="Proteomes" id="UP001501747">
    <property type="component" value="Unassembled WGS sequence"/>
</dbReference>
<protein>
    <recommendedName>
        <fullName evidence="2">3-hydroxyisobutyryl-CoA hydrolase</fullName>
        <ecNumber evidence="2">3.1.2.4</ecNumber>
    </recommendedName>
</protein>